<dbReference type="Pfam" id="PF03551">
    <property type="entry name" value="PadR"/>
    <property type="match status" value="1"/>
</dbReference>
<evidence type="ECO:0000259" key="3">
    <source>
        <dbReference type="Pfam" id="PF10400"/>
    </source>
</evidence>
<gene>
    <name evidence="4" type="ORF">HF838_24005</name>
</gene>
<evidence type="ECO:0000259" key="2">
    <source>
        <dbReference type="Pfam" id="PF03551"/>
    </source>
</evidence>
<name>A0A848CUJ6_ANEAE</name>
<dbReference type="InterPro" id="IPR036388">
    <property type="entry name" value="WH-like_DNA-bd_sf"/>
</dbReference>
<dbReference type="AlphaFoldDB" id="A0A848CUJ6"/>
<feature type="domain" description="Transcription regulator PadR N-terminal" evidence="2">
    <location>
        <begin position="7"/>
        <end position="77"/>
    </location>
</feature>
<dbReference type="Gene3D" id="6.10.140.1570">
    <property type="match status" value="1"/>
</dbReference>
<keyword evidence="1" id="KW-0175">Coiled coil</keyword>
<proteinExistence type="predicted"/>
<dbReference type="SUPFAM" id="SSF46785">
    <property type="entry name" value="Winged helix' DNA-binding domain"/>
    <property type="match status" value="1"/>
</dbReference>
<dbReference type="EMBL" id="JABAGO010000075">
    <property type="protein sequence ID" value="NMF01265.1"/>
    <property type="molecule type" value="Genomic_DNA"/>
</dbReference>
<comment type="caution">
    <text evidence="4">The sequence shown here is derived from an EMBL/GenBank/DDBJ whole genome shotgun (WGS) entry which is preliminary data.</text>
</comment>
<dbReference type="InterPro" id="IPR005149">
    <property type="entry name" value="Tscrpt_reg_PadR_N"/>
</dbReference>
<evidence type="ECO:0000256" key="1">
    <source>
        <dbReference type="SAM" id="Coils"/>
    </source>
</evidence>
<feature type="coiled-coil region" evidence="1">
    <location>
        <begin position="112"/>
        <end position="172"/>
    </location>
</feature>
<dbReference type="Gene3D" id="1.10.10.10">
    <property type="entry name" value="Winged helix-like DNA-binding domain superfamily/Winged helix DNA-binding domain"/>
    <property type="match status" value="1"/>
</dbReference>
<feature type="domain" description="Transcription regulator PadR C-terminal" evidence="3">
    <location>
        <begin position="92"/>
        <end position="170"/>
    </location>
</feature>
<dbReference type="PANTHER" id="PTHR43252">
    <property type="entry name" value="TRANSCRIPTIONAL REGULATOR YQJI"/>
    <property type="match status" value="1"/>
</dbReference>
<evidence type="ECO:0000313" key="4">
    <source>
        <dbReference type="EMBL" id="NMF01265.1"/>
    </source>
</evidence>
<organism evidence="4 5">
    <name type="scientific">Aneurinibacillus aneurinilyticus</name>
    <name type="common">Bacillus aneurinolyticus</name>
    <dbReference type="NCBI Taxonomy" id="1391"/>
    <lineage>
        <taxon>Bacteria</taxon>
        <taxon>Bacillati</taxon>
        <taxon>Bacillota</taxon>
        <taxon>Bacilli</taxon>
        <taxon>Bacillales</taxon>
        <taxon>Paenibacillaceae</taxon>
        <taxon>Aneurinibacillus group</taxon>
        <taxon>Aneurinibacillus</taxon>
    </lineage>
</organism>
<dbReference type="RefSeq" id="WP_168976648.1">
    <property type="nucleotide sequence ID" value="NZ_JABAGO010000075.1"/>
</dbReference>
<dbReference type="InterPro" id="IPR018309">
    <property type="entry name" value="Tscrpt_reg_PadR_C"/>
</dbReference>
<protein>
    <submittedName>
        <fullName evidence="4">PadR family transcriptional regulator</fullName>
    </submittedName>
</protein>
<dbReference type="Proteomes" id="UP000561326">
    <property type="component" value="Unassembled WGS sequence"/>
</dbReference>
<dbReference type="PANTHER" id="PTHR43252:SF6">
    <property type="entry name" value="NEGATIVE TRANSCRIPTION REGULATOR PADR"/>
    <property type="match status" value="1"/>
</dbReference>
<reference evidence="4 5" key="1">
    <citation type="submission" date="2020-04" db="EMBL/GenBank/DDBJ databases">
        <authorList>
            <person name="Hitch T.C.A."/>
            <person name="Wylensek D."/>
            <person name="Clavel T."/>
        </authorList>
    </citation>
    <scope>NUCLEOTIDE SEQUENCE [LARGE SCALE GENOMIC DNA]</scope>
    <source>
        <strain evidence="4 5">WB01_D5_05</strain>
    </source>
</reference>
<evidence type="ECO:0000313" key="5">
    <source>
        <dbReference type="Proteomes" id="UP000561326"/>
    </source>
</evidence>
<sequence length="177" mass="20715">MLSRDVILGMLMKEPLSGYDIKQNFEELFSYFFDASYGTIYPTLSKMENQGYITKEKVSQKGKPDKNLYSITEAGKELFLSYLESPLEEDVIRSDMLMRLYFGHFADEMGVMKWFEQAIQQKQRVLELLEQDYERFKGKLSVTQEMCIEYGLKQHQLNIDMLQGALQKLKSIQEGVE</sequence>
<dbReference type="InterPro" id="IPR036390">
    <property type="entry name" value="WH_DNA-bd_sf"/>
</dbReference>
<accession>A0A848CUJ6</accession>
<dbReference type="Pfam" id="PF10400">
    <property type="entry name" value="Vir_act_alpha_C"/>
    <property type="match status" value="1"/>
</dbReference>